<dbReference type="Proteomes" id="UP000663854">
    <property type="component" value="Unassembled WGS sequence"/>
</dbReference>
<organism evidence="2 4">
    <name type="scientific">Rotaria sordida</name>
    <dbReference type="NCBI Taxonomy" id="392033"/>
    <lineage>
        <taxon>Eukaryota</taxon>
        <taxon>Metazoa</taxon>
        <taxon>Spiralia</taxon>
        <taxon>Gnathifera</taxon>
        <taxon>Rotifera</taxon>
        <taxon>Eurotatoria</taxon>
        <taxon>Bdelloidea</taxon>
        <taxon>Philodinida</taxon>
        <taxon>Philodinidae</taxon>
        <taxon>Rotaria</taxon>
    </lineage>
</organism>
<gene>
    <name evidence="3" type="ORF">JXQ802_LOCUS38930</name>
    <name evidence="2" type="ORF">PYM288_LOCUS24903</name>
</gene>
<dbReference type="EMBL" id="CAJNOL010002198">
    <property type="protein sequence ID" value="CAF1474452.1"/>
    <property type="molecule type" value="Genomic_DNA"/>
</dbReference>
<dbReference type="Proteomes" id="UP000663870">
    <property type="component" value="Unassembled WGS sequence"/>
</dbReference>
<reference evidence="2" key="1">
    <citation type="submission" date="2021-02" db="EMBL/GenBank/DDBJ databases">
        <authorList>
            <person name="Nowell W R."/>
        </authorList>
    </citation>
    <scope>NUCLEOTIDE SEQUENCE</scope>
</reference>
<keyword evidence="5" id="KW-1185">Reference proteome</keyword>
<sequence length="152" mass="16891">MRIEENRFKSLSVLIKTNKLKLKLDDDKPKVIPTEKQTSSTIIQTESEISSSNKLSTVLTSSSGGTSTNLPTKIDKLSTETQSQRTLTKFGIVFTSQDRHSTTTIPRSAPSTSIRIHSQWITTKPRHNMTSKSINSYAMIKSYPFNNGGLNA</sequence>
<evidence type="ECO:0000313" key="4">
    <source>
        <dbReference type="Proteomes" id="UP000663854"/>
    </source>
</evidence>
<feature type="region of interest" description="Disordered" evidence="1">
    <location>
        <begin position="53"/>
        <end position="81"/>
    </location>
</feature>
<evidence type="ECO:0000256" key="1">
    <source>
        <dbReference type="SAM" id="MobiDB-lite"/>
    </source>
</evidence>
<comment type="caution">
    <text evidence="2">The sequence shown here is derived from an EMBL/GenBank/DDBJ whole genome shotgun (WGS) entry which is preliminary data.</text>
</comment>
<evidence type="ECO:0000313" key="3">
    <source>
        <dbReference type="EMBL" id="CAF1474452.1"/>
    </source>
</evidence>
<evidence type="ECO:0000313" key="5">
    <source>
        <dbReference type="Proteomes" id="UP000663870"/>
    </source>
</evidence>
<accession>A0A814WQP6</accession>
<protein>
    <submittedName>
        <fullName evidence="2">Uncharacterized protein</fullName>
    </submittedName>
</protein>
<name>A0A814WQP6_9BILA</name>
<proteinExistence type="predicted"/>
<dbReference type="EMBL" id="CAJNOH010001299">
    <property type="protein sequence ID" value="CAF1201572.1"/>
    <property type="molecule type" value="Genomic_DNA"/>
</dbReference>
<dbReference type="AlphaFoldDB" id="A0A814WQP6"/>
<feature type="compositionally biased region" description="Low complexity" evidence="1">
    <location>
        <begin position="53"/>
        <end position="68"/>
    </location>
</feature>
<evidence type="ECO:0000313" key="2">
    <source>
        <dbReference type="EMBL" id="CAF1201572.1"/>
    </source>
</evidence>